<dbReference type="RefSeq" id="WP_036582696.1">
    <property type="nucleotide sequence ID" value="NZ_JPJI01000032.1"/>
</dbReference>
<dbReference type="Pfam" id="PF02518">
    <property type="entry name" value="HATPase_c"/>
    <property type="match status" value="1"/>
</dbReference>
<keyword evidence="8" id="KW-1133">Transmembrane helix</keyword>
<evidence type="ECO:0000256" key="8">
    <source>
        <dbReference type="SAM" id="Phobius"/>
    </source>
</evidence>
<name>A0A084JT95_NONUL</name>
<evidence type="ECO:0000313" key="13">
    <source>
        <dbReference type="Proteomes" id="UP000239997"/>
    </source>
</evidence>
<accession>A0A084JT95</accession>
<evidence type="ECO:0000259" key="9">
    <source>
        <dbReference type="PROSITE" id="PS50109"/>
    </source>
</evidence>
<dbReference type="InterPro" id="IPR003594">
    <property type="entry name" value="HATPase_dom"/>
</dbReference>
<dbReference type="PANTHER" id="PTHR41523">
    <property type="entry name" value="TWO-COMPONENT SYSTEM SENSOR PROTEIN"/>
    <property type="match status" value="1"/>
</dbReference>
<dbReference type="PROSITE" id="PS50109">
    <property type="entry name" value="HIS_KIN"/>
    <property type="match status" value="1"/>
</dbReference>
<reference evidence="11 13" key="2">
    <citation type="submission" date="2018-03" db="EMBL/GenBank/DDBJ databases">
        <title>Genomic Encyclopedia of Archaeal and Bacterial Type Strains, Phase II (KMG-II): from individual species to whole genera.</title>
        <authorList>
            <person name="Goeker M."/>
        </authorList>
    </citation>
    <scope>NUCLEOTIDE SEQUENCE [LARGE SCALE GENOMIC DNA]</scope>
    <source>
        <strain evidence="11 13">DSM 22727</strain>
    </source>
</reference>
<dbReference type="OrthoDB" id="9767435at2"/>
<evidence type="ECO:0000313" key="12">
    <source>
        <dbReference type="Proteomes" id="UP000028531"/>
    </source>
</evidence>
<dbReference type="EMBL" id="PVNA01000001">
    <property type="protein sequence ID" value="PRX15007.1"/>
    <property type="molecule type" value="Genomic_DNA"/>
</dbReference>
<comment type="catalytic activity">
    <reaction evidence="1">
        <text>ATP + protein L-histidine = ADP + protein N-phospho-L-histidine.</text>
        <dbReference type="EC" id="2.7.13.3"/>
    </reaction>
</comment>
<dbReference type="Pfam" id="PF07568">
    <property type="entry name" value="HisKA_2"/>
    <property type="match status" value="1"/>
</dbReference>
<keyword evidence="8" id="KW-0812">Transmembrane</keyword>
<proteinExistence type="predicted"/>
<dbReference type="Proteomes" id="UP000239997">
    <property type="component" value="Unassembled WGS sequence"/>
</dbReference>
<dbReference type="InterPro" id="IPR011495">
    <property type="entry name" value="Sig_transdc_His_kin_sub2_dim/P"/>
</dbReference>
<dbReference type="SUPFAM" id="SSF48452">
    <property type="entry name" value="TPR-like"/>
    <property type="match status" value="1"/>
</dbReference>
<dbReference type="Gene3D" id="3.30.565.10">
    <property type="entry name" value="Histidine kinase-like ATPase, C-terminal domain"/>
    <property type="match status" value="1"/>
</dbReference>
<dbReference type="GO" id="GO:0004673">
    <property type="term" value="F:protein histidine kinase activity"/>
    <property type="evidence" value="ECO:0007669"/>
    <property type="project" value="UniProtKB-EC"/>
</dbReference>
<dbReference type="EC" id="2.7.13.3" evidence="2"/>
<dbReference type="SUPFAM" id="SSF55874">
    <property type="entry name" value="ATPase domain of HSP90 chaperone/DNA topoisomerase II/histidine kinase"/>
    <property type="match status" value="1"/>
</dbReference>
<dbReference type="AlphaFoldDB" id="A0A084JT95"/>
<evidence type="ECO:0000313" key="10">
    <source>
        <dbReference type="EMBL" id="KEZ92179.1"/>
    </source>
</evidence>
<keyword evidence="8" id="KW-0472">Membrane</keyword>
<gene>
    <name evidence="10" type="ORF">IL45_08470</name>
    <name evidence="11" type="ORF">LY02_00219</name>
</gene>
<evidence type="ECO:0000256" key="3">
    <source>
        <dbReference type="ARBA" id="ARBA00022553"/>
    </source>
</evidence>
<comment type="caution">
    <text evidence="10">The sequence shown here is derived from an EMBL/GenBank/DDBJ whole genome shotgun (WGS) entry which is preliminary data.</text>
</comment>
<keyword evidence="5" id="KW-0547">Nucleotide-binding</keyword>
<dbReference type="GO" id="GO:0005524">
    <property type="term" value="F:ATP binding"/>
    <property type="evidence" value="ECO:0007669"/>
    <property type="project" value="UniProtKB-KW"/>
</dbReference>
<dbReference type="InterPro" id="IPR036890">
    <property type="entry name" value="HATPase_C_sf"/>
</dbReference>
<reference evidence="10 12" key="1">
    <citation type="submission" date="2014-07" db="EMBL/GenBank/DDBJ databases">
        <title>Draft genome sequence of Nonlabens ulvanivorans, an ulvan degrading bacterium.</title>
        <authorList>
            <person name="Kopel M."/>
            <person name="Helbert W."/>
            <person name="Henrissat B."/>
            <person name="Doniger T."/>
            <person name="Banin E."/>
        </authorList>
    </citation>
    <scope>NUCLEOTIDE SEQUENCE [LARGE SCALE GENOMIC DNA]</scope>
    <source>
        <strain evidence="10 12">PLR</strain>
    </source>
</reference>
<feature type="transmembrane region" description="Helical" evidence="8">
    <location>
        <begin position="317"/>
        <end position="338"/>
    </location>
</feature>
<dbReference type="Proteomes" id="UP000028531">
    <property type="component" value="Unassembled WGS sequence"/>
</dbReference>
<keyword evidence="4" id="KW-0808">Transferase</keyword>
<keyword evidence="7" id="KW-0067">ATP-binding</keyword>
<feature type="domain" description="Histidine kinase" evidence="9">
    <location>
        <begin position="354"/>
        <end position="543"/>
    </location>
</feature>
<evidence type="ECO:0000256" key="6">
    <source>
        <dbReference type="ARBA" id="ARBA00022777"/>
    </source>
</evidence>
<dbReference type="InterPro" id="IPR005467">
    <property type="entry name" value="His_kinase_dom"/>
</dbReference>
<keyword evidence="6 11" id="KW-0418">Kinase</keyword>
<evidence type="ECO:0000256" key="4">
    <source>
        <dbReference type="ARBA" id="ARBA00022679"/>
    </source>
</evidence>
<organism evidence="10 12">
    <name type="scientific">Nonlabens ulvanivorans</name>
    <name type="common">Persicivirga ulvanivorans</name>
    <dbReference type="NCBI Taxonomy" id="906888"/>
    <lineage>
        <taxon>Bacteria</taxon>
        <taxon>Pseudomonadati</taxon>
        <taxon>Bacteroidota</taxon>
        <taxon>Flavobacteriia</taxon>
        <taxon>Flavobacteriales</taxon>
        <taxon>Flavobacteriaceae</taxon>
        <taxon>Nonlabens</taxon>
    </lineage>
</organism>
<evidence type="ECO:0000256" key="2">
    <source>
        <dbReference type="ARBA" id="ARBA00012438"/>
    </source>
</evidence>
<dbReference type="Gene3D" id="1.25.40.10">
    <property type="entry name" value="Tetratricopeptide repeat domain"/>
    <property type="match status" value="1"/>
</dbReference>
<protein>
    <recommendedName>
        <fullName evidence="2">histidine kinase</fullName>
        <ecNumber evidence="2">2.7.13.3</ecNumber>
    </recommendedName>
</protein>
<dbReference type="EMBL" id="JPJI01000032">
    <property type="protein sequence ID" value="KEZ92179.1"/>
    <property type="molecule type" value="Genomic_DNA"/>
</dbReference>
<evidence type="ECO:0000313" key="11">
    <source>
        <dbReference type="EMBL" id="PRX15007.1"/>
    </source>
</evidence>
<keyword evidence="13" id="KW-1185">Reference proteome</keyword>
<evidence type="ECO:0000256" key="7">
    <source>
        <dbReference type="ARBA" id="ARBA00022840"/>
    </source>
</evidence>
<dbReference type="InterPro" id="IPR011990">
    <property type="entry name" value="TPR-like_helical_dom_sf"/>
</dbReference>
<dbReference type="PANTHER" id="PTHR41523:SF8">
    <property type="entry name" value="ETHYLENE RESPONSE SENSOR PROTEIN"/>
    <property type="match status" value="1"/>
</dbReference>
<keyword evidence="3" id="KW-0597">Phosphoprotein</keyword>
<dbReference type="SMART" id="SM00387">
    <property type="entry name" value="HATPase_c"/>
    <property type="match status" value="1"/>
</dbReference>
<evidence type="ECO:0000256" key="5">
    <source>
        <dbReference type="ARBA" id="ARBA00022741"/>
    </source>
</evidence>
<dbReference type="Gene3D" id="3.30.450.20">
    <property type="entry name" value="PAS domain"/>
    <property type="match status" value="1"/>
</dbReference>
<evidence type="ECO:0000256" key="1">
    <source>
        <dbReference type="ARBA" id="ARBA00000085"/>
    </source>
</evidence>
<sequence length="543" mass="62995">MKKNNFFIFLTLVIIIFSVNNGYSQDTEYENSNSSCQTFLEHAKKYHREALFSKAIENYINVKECVGNETYSALYVEACVGLGNIYNDIYDTYEAVNQFKEGINHQIIFKANDPIPQMYVRDGLGKTLINEGKFEQAITLIDLSVKMSSLVDDKQFKIESLNNLIYLLALKDNLKDANEHLLALEKLTQETDVSKKMETLIQVSKLGIELSKDLNGVKSEIVNFERDNSHDFNTTAKERILRLKHQIDLRESDKNKCIESYNIWDNFRDSIQIDFYKNLKDSLQLRSQKRVVDEELHRLRIQERLNQTEVSYKNKNILYLLILLLALIAIIVFIYYFFNRLKKQKATIESLQKELHHRVKNNLSIIDTFIEVAKEEFNEIRFTTKLSELQNRIDSINEVHQQLYLKEDITNLNLKKYIDKLSNNITASFSNHEIEIVNNINNSLTIKADKSFSIGLVINEFITNSFKYAFENKSGKVSINVVENKNSYAVTLKDNGKGLPEDFNVEESETFGLRIIKLLSKQLNGTFELKNNNGVILNITFPK</sequence>